<comment type="subcellular location">
    <subcellularLocation>
        <location evidence="2">Cell inner membrane</location>
        <topology evidence="2">Multi-pass membrane protein</topology>
    </subcellularLocation>
</comment>
<keyword evidence="5" id="KW-0997">Cell inner membrane</keyword>
<evidence type="ECO:0000256" key="6">
    <source>
        <dbReference type="ARBA" id="ARBA00022692"/>
    </source>
</evidence>
<evidence type="ECO:0000256" key="7">
    <source>
        <dbReference type="ARBA" id="ARBA00022989"/>
    </source>
</evidence>
<evidence type="ECO:0000259" key="11">
    <source>
        <dbReference type="Pfam" id="PF07219"/>
    </source>
</evidence>
<comment type="pathway">
    <text evidence="3">Porphyrin-containing compound metabolism; protoheme biosynthesis.</text>
</comment>
<dbReference type="SUPFAM" id="SSF48452">
    <property type="entry name" value="TPR-like"/>
    <property type="match status" value="2"/>
</dbReference>
<sequence length="394" mass="45176">MIRFFLVMLMVLAVTAFSYLLIDHKGYILITMGDWIYEATVFGFVTLLILALIILYGLSLLIRSVFKVSGNAWHFLAHGKQSKAIRSFEQGLAAYLVEDYKKAEKLLVKSAPKCTMTNTAWLFAASAANRQNMPESARQYLQRIAENTEGEENLNYEALLVAGKLNLDDAQFSQARQLIDKNKGRVGHKGRMLSLDIEVCLHEKRYQQAIEYLRDARKDKNIDEIQIEQWETIAFTGYFQQLIAENSVYDVEKYYQSLSRKERQQESIILAYAQVLGEHGLTDKLEDLVLPLLKKQPSQKFINGLKDISMPHSPKVMAAIQKHLQKEPENPLWLSAFAYACMASRDWEKARKAFVSLLKVRQSQDDLHAYAKVLQTLGEHEQANRVYQEIMAQA</sequence>
<keyword evidence="9" id="KW-0627">Porphyrin biosynthesis</keyword>
<evidence type="ECO:0000313" key="12">
    <source>
        <dbReference type="EMBL" id="TKB45534.1"/>
    </source>
</evidence>
<evidence type="ECO:0000256" key="2">
    <source>
        <dbReference type="ARBA" id="ARBA00004429"/>
    </source>
</evidence>
<dbReference type="InterPro" id="IPR011990">
    <property type="entry name" value="TPR-like_helical_dom_sf"/>
</dbReference>
<keyword evidence="6 10" id="KW-0812">Transmembrane</keyword>
<keyword evidence="8 10" id="KW-0472">Membrane</keyword>
<evidence type="ECO:0000256" key="3">
    <source>
        <dbReference type="ARBA" id="ARBA00004744"/>
    </source>
</evidence>
<gene>
    <name evidence="12" type="ORF">E8M12_07995</name>
</gene>
<protein>
    <recommendedName>
        <fullName evidence="11">HemY N-terminal domain-containing protein</fullName>
    </recommendedName>
</protein>
<dbReference type="Gene3D" id="1.25.40.10">
    <property type="entry name" value="Tetratricopeptide repeat domain"/>
    <property type="match status" value="2"/>
</dbReference>
<evidence type="ECO:0000256" key="10">
    <source>
        <dbReference type="SAM" id="Phobius"/>
    </source>
</evidence>
<dbReference type="RefSeq" id="WP_136735572.1">
    <property type="nucleotide sequence ID" value="NZ_SWDB01000018.1"/>
</dbReference>
<dbReference type="UniPathway" id="UPA00252"/>
<evidence type="ECO:0000256" key="8">
    <source>
        <dbReference type="ARBA" id="ARBA00023136"/>
    </source>
</evidence>
<dbReference type="EMBL" id="SWDB01000018">
    <property type="protein sequence ID" value="TKB45534.1"/>
    <property type="molecule type" value="Genomic_DNA"/>
</dbReference>
<comment type="caution">
    <text evidence="12">The sequence shown here is derived from an EMBL/GenBank/DDBJ whole genome shotgun (WGS) entry which is preliminary data.</text>
</comment>
<dbReference type="OrthoDB" id="7067577at2"/>
<dbReference type="InterPro" id="IPR010817">
    <property type="entry name" value="HemY_N"/>
</dbReference>
<evidence type="ECO:0000313" key="13">
    <source>
        <dbReference type="Proteomes" id="UP000307999"/>
    </source>
</evidence>
<proteinExistence type="predicted"/>
<evidence type="ECO:0000256" key="5">
    <source>
        <dbReference type="ARBA" id="ARBA00022519"/>
    </source>
</evidence>
<keyword evidence="7 10" id="KW-1133">Transmembrane helix</keyword>
<dbReference type="NCBIfam" id="TIGR00540">
    <property type="entry name" value="TPR_hemY_coli"/>
    <property type="match status" value="1"/>
</dbReference>
<keyword evidence="13" id="KW-1185">Reference proteome</keyword>
<name>A0A4U1B570_9GAMM</name>
<dbReference type="Pfam" id="PF07219">
    <property type="entry name" value="HemY_N"/>
    <property type="match status" value="1"/>
</dbReference>
<accession>A0A4U1B570</accession>
<evidence type="ECO:0000256" key="9">
    <source>
        <dbReference type="ARBA" id="ARBA00023244"/>
    </source>
</evidence>
<dbReference type="AlphaFoldDB" id="A0A4U1B570"/>
<feature type="domain" description="HemY N-terminal" evidence="11">
    <location>
        <begin position="26"/>
        <end position="131"/>
    </location>
</feature>
<dbReference type="GO" id="GO:0006779">
    <property type="term" value="P:porphyrin-containing compound biosynthetic process"/>
    <property type="evidence" value="ECO:0007669"/>
    <property type="project" value="UniProtKB-KW"/>
</dbReference>
<dbReference type="InterPro" id="IPR005254">
    <property type="entry name" value="Heme_biosyn_assoc_TPR_pro"/>
</dbReference>
<organism evidence="12 13">
    <name type="scientific">Thalassotalea mangrovi</name>
    <dbReference type="NCBI Taxonomy" id="2572245"/>
    <lineage>
        <taxon>Bacteria</taxon>
        <taxon>Pseudomonadati</taxon>
        <taxon>Pseudomonadota</taxon>
        <taxon>Gammaproteobacteria</taxon>
        <taxon>Alteromonadales</taxon>
        <taxon>Colwelliaceae</taxon>
        <taxon>Thalassotalea</taxon>
    </lineage>
</organism>
<feature type="transmembrane region" description="Helical" evidence="10">
    <location>
        <begin position="42"/>
        <end position="62"/>
    </location>
</feature>
<dbReference type="GO" id="GO:0042168">
    <property type="term" value="P:heme metabolic process"/>
    <property type="evidence" value="ECO:0007669"/>
    <property type="project" value="InterPro"/>
</dbReference>
<evidence type="ECO:0000256" key="4">
    <source>
        <dbReference type="ARBA" id="ARBA00022475"/>
    </source>
</evidence>
<comment type="function">
    <text evidence="1">Involved in a late step of protoheme IX synthesis.</text>
</comment>
<reference evidence="12 13" key="1">
    <citation type="submission" date="2019-04" db="EMBL/GenBank/DDBJ databases">
        <title>Thalassotalea guangxiensis sp. nov., isolated from sediment of the coastal wetland.</title>
        <authorList>
            <person name="Zheng S."/>
            <person name="Zhang D."/>
        </authorList>
    </citation>
    <scope>NUCLEOTIDE SEQUENCE [LARGE SCALE GENOMIC DNA]</scope>
    <source>
        <strain evidence="12 13">ZS-4</strain>
    </source>
</reference>
<dbReference type="Proteomes" id="UP000307999">
    <property type="component" value="Unassembled WGS sequence"/>
</dbReference>
<dbReference type="GO" id="GO:0005886">
    <property type="term" value="C:plasma membrane"/>
    <property type="evidence" value="ECO:0007669"/>
    <property type="project" value="UniProtKB-SubCell"/>
</dbReference>
<keyword evidence="4" id="KW-1003">Cell membrane</keyword>
<evidence type="ECO:0000256" key="1">
    <source>
        <dbReference type="ARBA" id="ARBA00002962"/>
    </source>
</evidence>